<evidence type="ECO:0000259" key="11">
    <source>
        <dbReference type="Pfam" id="PF02518"/>
    </source>
</evidence>
<comment type="caution">
    <text evidence="13">The sequence shown here is derived from an EMBL/GenBank/DDBJ whole genome shotgun (WGS) entry which is preliminary data.</text>
</comment>
<protein>
    <recommendedName>
        <fullName evidence="2">histidine kinase</fullName>
        <ecNumber evidence="2">2.7.13.3</ecNumber>
    </recommendedName>
</protein>
<keyword evidence="8" id="KW-0902">Two-component regulatory system</keyword>
<keyword evidence="5" id="KW-0547">Nucleotide-binding</keyword>
<accession>A0A939LRM6</accession>
<sequence length="418" mass="43225">MSGWARARRSLADVGPDVAPALVVTTVGLLEVRSAAAEAPGAVGELVVLVMATAVAVGLWRRAPTAALAVVWVTVLAQVAADMPPLLTQASVALVAYGTARWGRHAVLVAAGVSLPLAVLAGLVVLQSGLYLPAATGTVGQLAVPLGQVVHTLEVDAVGVTTVLLATTGLLVIGLPWGAGVIVRSLVRARRSQETARAAATREAETAEVALLRSQQAQLAADVHDVVGHSLAVILAQAESGQYLPDDDPARLKRTLSVIATSARASLVDVRDVLRVVHDPATGPGRAHAGALDELVTGVRRSGHPVVLAETGRPRPMAPDVADVAYRVLQEMLTNALRHGRPGTPLQVHRAWGDELQMAVTNQRPSSEPTDPDPPAPAPGSGQGLPGMRRRLASVGGRLDVAASATTWTTTAHLPVRE</sequence>
<dbReference type="RefSeq" id="WP_208056261.1">
    <property type="nucleotide sequence ID" value="NZ_JAGEMK010000006.1"/>
</dbReference>
<evidence type="ECO:0000313" key="13">
    <source>
        <dbReference type="EMBL" id="MBO1752583.1"/>
    </source>
</evidence>
<dbReference type="GO" id="GO:0016020">
    <property type="term" value="C:membrane"/>
    <property type="evidence" value="ECO:0007669"/>
    <property type="project" value="InterPro"/>
</dbReference>
<keyword evidence="10" id="KW-1133">Transmembrane helix</keyword>
<feature type="transmembrane region" description="Helical" evidence="10">
    <location>
        <begin position="107"/>
        <end position="126"/>
    </location>
</feature>
<keyword evidence="10" id="KW-0472">Membrane</keyword>
<reference evidence="13" key="1">
    <citation type="submission" date="2021-03" db="EMBL/GenBank/DDBJ databases">
        <title>Actinotalea soli sp. nov., isolated from soil.</title>
        <authorList>
            <person name="Ping W."/>
            <person name="Zhang J."/>
        </authorList>
    </citation>
    <scope>NUCLEOTIDE SEQUENCE</scope>
    <source>
        <strain evidence="13">BY-33</strain>
    </source>
</reference>
<dbReference type="PANTHER" id="PTHR24421">
    <property type="entry name" value="NITRATE/NITRITE SENSOR PROTEIN NARX-RELATED"/>
    <property type="match status" value="1"/>
</dbReference>
<keyword evidence="7" id="KW-0067">ATP-binding</keyword>
<dbReference type="EC" id="2.7.13.3" evidence="2"/>
<dbReference type="Proteomes" id="UP000664209">
    <property type="component" value="Unassembled WGS sequence"/>
</dbReference>
<dbReference type="GO" id="GO:0005524">
    <property type="term" value="F:ATP binding"/>
    <property type="evidence" value="ECO:0007669"/>
    <property type="project" value="UniProtKB-KW"/>
</dbReference>
<dbReference type="SUPFAM" id="SSF55874">
    <property type="entry name" value="ATPase domain of HSP90 chaperone/DNA topoisomerase II/histidine kinase"/>
    <property type="match status" value="1"/>
</dbReference>
<comment type="catalytic activity">
    <reaction evidence="1">
        <text>ATP + protein L-histidine = ADP + protein N-phospho-L-histidine.</text>
        <dbReference type="EC" id="2.7.13.3"/>
    </reaction>
</comment>
<keyword evidence="6" id="KW-0418">Kinase</keyword>
<keyword evidence="14" id="KW-1185">Reference proteome</keyword>
<dbReference type="PANTHER" id="PTHR24421:SF10">
    <property type="entry name" value="NITRATE_NITRITE SENSOR PROTEIN NARQ"/>
    <property type="match status" value="1"/>
</dbReference>
<evidence type="ECO:0000256" key="6">
    <source>
        <dbReference type="ARBA" id="ARBA00022777"/>
    </source>
</evidence>
<dbReference type="InterPro" id="IPR011712">
    <property type="entry name" value="Sig_transdc_His_kin_sub3_dim/P"/>
</dbReference>
<dbReference type="Gene3D" id="1.20.5.1930">
    <property type="match status" value="1"/>
</dbReference>
<dbReference type="Pfam" id="PF07730">
    <property type="entry name" value="HisKA_3"/>
    <property type="match status" value="1"/>
</dbReference>
<organism evidence="13 14">
    <name type="scientific">Actinotalea soli</name>
    <dbReference type="NCBI Taxonomy" id="2819234"/>
    <lineage>
        <taxon>Bacteria</taxon>
        <taxon>Bacillati</taxon>
        <taxon>Actinomycetota</taxon>
        <taxon>Actinomycetes</taxon>
        <taxon>Micrococcales</taxon>
        <taxon>Cellulomonadaceae</taxon>
        <taxon>Actinotalea</taxon>
    </lineage>
</organism>
<evidence type="ECO:0000256" key="2">
    <source>
        <dbReference type="ARBA" id="ARBA00012438"/>
    </source>
</evidence>
<dbReference type="AlphaFoldDB" id="A0A939LRM6"/>
<dbReference type="GO" id="GO:0000155">
    <property type="term" value="F:phosphorelay sensor kinase activity"/>
    <property type="evidence" value="ECO:0007669"/>
    <property type="project" value="InterPro"/>
</dbReference>
<evidence type="ECO:0000256" key="5">
    <source>
        <dbReference type="ARBA" id="ARBA00022741"/>
    </source>
</evidence>
<dbReference type="Pfam" id="PF02518">
    <property type="entry name" value="HATPase_c"/>
    <property type="match status" value="1"/>
</dbReference>
<evidence type="ECO:0000256" key="7">
    <source>
        <dbReference type="ARBA" id="ARBA00022840"/>
    </source>
</evidence>
<dbReference type="InterPro" id="IPR050482">
    <property type="entry name" value="Sensor_HK_TwoCompSys"/>
</dbReference>
<dbReference type="GO" id="GO:0046983">
    <property type="term" value="F:protein dimerization activity"/>
    <property type="evidence" value="ECO:0007669"/>
    <property type="project" value="InterPro"/>
</dbReference>
<evidence type="ECO:0000256" key="10">
    <source>
        <dbReference type="SAM" id="Phobius"/>
    </source>
</evidence>
<feature type="domain" description="Histidine kinase/HSP90-like ATPase" evidence="11">
    <location>
        <begin position="324"/>
        <end position="416"/>
    </location>
</feature>
<feature type="domain" description="Signal transduction histidine kinase subgroup 3 dimerisation and phosphoacceptor" evidence="12">
    <location>
        <begin position="217"/>
        <end position="280"/>
    </location>
</feature>
<name>A0A939LRM6_9CELL</name>
<evidence type="ECO:0000256" key="9">
    <source>
        <dbReference type="SAM" id="MobiDB-lite"/>
    </source>
</evidence>
<evidence type="ECO:0000313" key="14">
    <source>
        <dbReference type="Proteomes" id="UP000664209"/>
    </source>
</evidence>
<keyword evidence="4" id="KW-0808">Transferase</keyword>
<feature type="region of interest" description="Disordered" evidence="9">
    <location>
        <begin position="362"/>
        <end position="390"/>
    </location>
</feature>
<evidence type="ECO:0000256" key="4">
    <source>
        <dbReference type="ARBA" id="ARBA00022679"/>
    </source>
</evidence>
<keyword evidence="10" id="KW-0812">Transmembrane</keyword>
<proteinExistence type="predicted"/>
<dbReference type="EMBL" id="JAGEMK010000006">
    <property type="protein sequence ID" value="MBO1752583.1"/>
    <property type="molecule type" value="Genomic_DNA"/>
</dbReference>
<keyword evidence="3" id="KW-0597">Phosphoprotein</keyword>
<dbReference type="InterPro" id="IPR036890">
    <property type="entry name" value="HATPase_C_sf"/>
</dbReference>
<gene>
    <name evidence="13" type="ORF">J4G33_12290</name>
</gene>
<evidence type="ECO:0000259" key="12">
    <source>
        <dbReference type="Pfam" id="PF07730"/>
    </source>
</evidence>
<evidence type="ECO:0000256" key="1">
    <source>
        <dbReference type="ARBA" id="ARBA00000085"/>
    </source>
</evidence>
<evidence type="ECO:0000256" key="3">
    <source>
        <dbReference type="ARBA" id="ARBA00022553"/>
    </source>
</evidence>
<feature type="transmembrane region" description="Helical" evidence="10">
    <location>
        <begin position="163"/>
        <end position="187"/>
    </location>
</feature>
<dbReference type="InterPro" id="IPR003594">
    <property type="entry name" value="HATPase_dom"/>
</dbReference>
<evidence type="ECO:0000256" key="8">
    <source>
        <dbReference type="ARBA" id="ARBA00023012"/>
    </source>
</evidence>
<dbReference type="Gene3D" id="3.30.565.10">
    <property type="entry name" value="Histidine kinase-like ATPase, C-terminal domain"/>
    <property type="match status" value="1"/>
</dbReference>